<dbReference type="SUPFAM" id="SSF101148">
    <property type="entry name" value="Plant invertase/pectin methylesterase inhibitor"/>
    <property type="match status" value="1"/>
</dbReference>
<feature type="region of interest" description="Disordered" evidence="4">
    <location>
        <begin position="242"/>
        <end position="282"/>
    </location>
</feature>
<proteinExistence type="inferred from homology"/>
<dbReference type="PANTHER" id="PTHR36710">
    <property type="entry name" value="PECTINESTERASE INHIBITOR-LIKE"/>
    <property type="match status" value="1"/>
</dbReference>
<name>Q9LRT8_ARATH</name>
<protein>
    <submittedName>
        <fullName evidence="5">Uncharacterized protein</fullName>
    </submittedName>
</protein>
<evidence type="ECO:0000256" key="1">
    <source>
        <dbReference type="ARBA" id="ARBA00022729"/>
    </source>
</evidence>
<dbReference type="NCBIfam" id="TIGR01614">
    <property type="entry name" value="PME_inhib"/>
    <property type="match status" value="1"/>
</dbReference>
<dbReference type="GO" id="GO:0046910">
    <property type="term" value="F:pectinesterase inhibitor activity"/>
    <property type="evidence" value="ECO:0007669"/>
    <property type="project" value="InterPro"/>
</dbReference>
<dbReference type="PANTHER" id="PTHR36710:SF17">
    <property type="entry name" value="PLANT INVERTASE_PECTIN METHYLESTERASE INHIBITOR SUPERFAMILY PROTEIN"/>
    <property type="match status" value="1"/>
</dbReference>
<reference evidence="5" key="1">
    <citation type="journal article" date="2000" name="DNA Res.">
        <title>Structural analysis of Arabidopsis thaliana chromosome 3. II. Sequence features of the 4,251,695 bp regions covered by 90 P1, TAC and BAC clones.</title>
        <authorList>
            <person name="Nakamura Y."/>
        </authorList>
    </citation>
    <scope>NUCLEOTIDE SEQUENCE [LARGE SCALE GENOMIC DNA]</scope>
</reference>
<evidence type="ECO:0000256" key="3">
    <source>
        <dbReference type="ARBA" id="ARBA00038471"/>
    </source>
</evidence>
<evidence type="ECO:0000313" key="5">
    <source>
        <dbReference type="EMBL" id="BAB02517.1"/>
    </source>
</evidence>
<feature type="compositionally biased region" description="Basic and acidic residues" evidence="4">
    <location>
        <begin position="262"/>
        <end position="281"/>
    </location>
</feature>
<evidence type="ECO:0000256" key="2">
    <source>
        <dbReference type="ARBA" id="ARBA00023157"/>
    </source>
</evidence>
<keyword evidence="2" id="KW-1015">Disulfide bond</keyword>
<accession>Q9LRT8</accession>
<organism evidence="5">
    <name type="scientific">Arabidopsis thaliana</name>
    <name type="common">Mouse-ear cress</name>
    <dbReference type="NCBI Taxonomy" id="3702"/>
    <lineage>
        <taxon>Eukaryota</taxon>
        <taxon>Viridiplantae</taxon>
        <taxon>Streptophyta</taxon>
        <taxon>Embryophyta</taxon>
        <taxon>Tracheophyta</taxon>
        <taxon>Spermatophyta</taxon>
        <taxon>Magnoliopsida</taxon>
        <taxon>eudicotyledons</taxon>
        <taxon>Gunneridae</taxon>
        <taxon>Pentapetalae</taxon>
        <taxon>rosids</taxon>
        <taxon>malvids</taxon>
        <taxon>Brassicales</taxon>
        <taxon>Brassicaceae</taxon>
        <taxon>Camelineae</taxon>
        <taxon>Arabidopsis</taxon>
    </lineage>
</organism>
<dbReference type="InterPro" id="IPR052421">
    <property type="entry name" value="PCW_Enzyme_Inhibitor"/>
</dbReference>
<dbReference type="InterPro" id="IPR034086">
    <property type="entry name" value="PMEI_plant"/>
</dbReference>
<feature type="compositionally biased region" description="Basic and acidic residues" evidence="4">
    <location>
        <begin position="201"/>
        <end position="213"/>
    </location>
</feature>
<sequence length="305" mass="35011">MVQNISDTLKQFKLSGGYTPGVESKYSLCIELYENSFDRRDKTLEYLAAKDYNSVNTVVGETSTNMFTCIDDLSSMKPIPQYFLTETNDIKNLSTIILVILECFISRWSPAVVLISRDEKEMTLVVGDVDVVEEVCCCQKVAIVIGFDQNTQHWALIGPDEIDIKKRRTKVAHHIYISLQAKAKVMVPRIKVKKEVFKGGHQEEEKRSLHEREEAEEGCIDNRKRQGDEELHAQIRREEETRCKDIQSKREMKKASLPVSCAKDRERDSHKRRGESPREEEAMGLNSLKLNWGFNLRILGGVLEL</sequence>
<dbReference type="AlphaFoldDB" id="Q9LRT8"/>
<dbReference type="EMBL" id="AP001302">
    <property type="protein sequence ID" value="BAB02517.1"/>
    <property type="status" value="JOINED"/>
    <property type="molecule type" value="Genomic_DNA"/>
</dbReference>
<feature type="region of interest" description="Disordered" evidence="4">
    <location>
        <begin position="201"/>
        <end position="221"/>
    </location>
</feature>
<comment type="similarity">
    <text evidence="3">Belongs to the PMEI family.</text>
</comment>
<dbReference type="EMBL" id="AB028616">
    <property type="protein sequence ID" value="BAB02517.1"/>
    <property type="molecule type" value="Genomic_DNA"/>
</dbReference>
<dbReference type="InterPro" id="IPR035513">
    <property type="entry name" value="Invertase/methylesterase_inhib"/>
</dbReference>
<reference key="2">
    <citation type="journal article" date="2000" name="Nature">
        <title>Sequence and analysis of chromosome 3 of the plant Arabidopsis thaliana.</title>
        <authorList>
            <consortium name="European Union Chromosome 3 Arabidopsis Sequencing Consortium"/>
            <consortium name="Institute for Genomic Research"/>
            <consortium name="Kazusa DNA Research Institute"/>
            <person name="Salanoubat M."/>
            <person name="Lemcke K."/>
            <person name="Rieger M."/>
            <person name="Ansorge W."/>
            <person name="Unseld M."/>
            <person name="Fartmann B."/>
            <person name="Valle G."/>
            <person name="Blocker H."/>
            <person name="Perez-Alonso M."/>
            <person name="Obermaier B."/>
            <person name="Delseny M."/>
            <person name="Boutry M."/>
            <person name="Grivell L.A."/>
            <person name="Mache R."/>
            <person name="Puigdomenech P."/>
            <person name="De Simone V."/>
            <person name="Choisne N."/>
            <person name="Artiguenave F."/>
            <person name="Robert C."/>
            <person name="Brottier P."/>
            <person name="Wincker P."/>
            <person name="Cattolico L."/>
            <person name="Weissenbach J."/>
            <person name="Saurin W."/>
            <person name="Quetier F."/>
            <person name="Schafer M."/>
            <person name="Muller-Auer S."/>
            <person name="Gabel C."/>
            <person name="Fuchs M."/>
            <person name="Benes V."/>
            <person name="Wurmbach E."/>
            <person name="Drzonek H."/>
            <person name="Erfle H."/>
            <person name="Jordan N."/>
            <person name="Bangert S."/>
            <person name="Wiedelmann R."/>
            <person name="Kranz H."/>
            <person name="Voss H."/>
            <person name="Holland R."/>
            <person name="Brandt P."/>
            <person name="Nyakatura G."/>
            <person name="Vezzi A."/>
            <person name="D'Angelo M."/>
            <person name="Pallavicini A."/>
            <person name="Toppo S."/>
            <person name="Simionati B."/>
            <person name="Conrad A."/>
            <person name="Hornischer K."/>
            <person name="Kauer G."/>
            <person name="Lohnert T.H."/>
            <person name="Nordsiek G."/>
            <person name="Reichelt J."/>
            <person name="Scharfe M."/>
            <person name="Schon O."/>
            <person name="Bargues M."/>
            <person name="Terol J."/>
            <person name="Climent J."/>
            <person name="Navarro P."/>
            <person name="Collado C."/>
            <person name="Perez-Perez A."/>
            <person name="Ottenwalder B."/>
            <person name="Duchemin D."/>
            <person name="Cooke R."/>
            <person name="Laudie M."/>
            <person name="Berger-Llauro C."/>
            <person name="Purnelle B."/>
            <person name="Masuy D."/>
            <person name="de Haan M."/>
            <person name="Maarse A.C."/>
            <person name="Alcaraz J.P."/>
            <person name="Cottet A."/>
            <person name="Casacuberta E."/>
            <person name="Monfort A."/>
            <person name="Argiriou A."/>
            <person name="flores M."/>
            <person name="Liguori R."/>
            <person name="Vitale D."/>
            <person name="Mannhaupt G."/>
            <person name="Haase D."/>
            <person name="Schoof H."/>
            <person name="Rudd S."/>
            <person name="Zaccaria P."/>
            <person name="Mewes H.W."/>
            <person name="Mayer K.F."/>
            <person name="Kaul S."/>
            <person name="Town C.D."/>
            <person name="Koo H.L."/>
            <person name="Tallon L.J."/>
            <person name="Jenkins J."/>
            <person name="Rooney T."/>
            <person name="Rizzo M."/>
            <person name="Walts A."/>
            <person name="Utterback T."/>
            <person name="Fujii C.Y."/>
            <person name="Shea T.P."/>
            <person name="Creasy T.H."/>
            <person name="Haas B."/>
            <person name="Maiti R."/>
            <person name="Wu D."/>
            <person name="Peterson J."/>
            <person name="Van Aken S."/>
            <person name="Pai G."/>
            <person name="Militscher J."/>
            <person name="Sellers P."/>
            <person name="Gill J.E."/>
            <person name="Feldblyum T.V."/>
            <person name="Preuss D."/>
            <person name="Lin X."/>
            <person name="Nierman W.C."/>
            <person name="Salzberg S.L."/>
            <person name="White O."/>
            <person name="Venter J.C."/>
            <person name="Fraser C.M."/>
            <person name="Kaneko T."/>
            <person name="Nakamura Y."/>
            <person name="Sato S."/>
            <person name="Kato T."/>
            <person name="Asamizu E."/>
            <person name="Sasamoto S."/>
            <person name="Kimura T."/>
            <person name="Idesawa K."/>
            <person name="Kawashima K."/>
            <person name="Kishida Y."/>
            <person name="Kiyokawa C."/>
            <person name="Kohara M."/>
            <person name="Matsumoto M."/>
            <person name="Matsuno A."/>
            <person name="Muraki A."/>
            <person name="Nakayama S."/>
            <person name="Nakazaki N."/>
            <person name="Shinpo S."/>
            <person name="Takeuchi C."/>
            <person name="Wada T."/>
            <person name="Watanabe A."/>
            <person name="Yamada M."/>
            <person name="Yasuda M."/>
            <person name="Tabata S."/>
        </authorList>
    </citation>
    <scope>NUCLEOTIDE SEQUENCE [LARGE SCALE GENOMIC DNA]</scope>
    <source>
        <strain>cv. Columbia</strain>
    </source>
</reference>
<dbReference type="Gene3D" id="1.20.140.40">
    <property type="entry name" value="Invertase/pectin methylesterase inhibitor family protein"/>
    <property type="match status" value="1"/>
</dbReference>
<dbReference type="InterPro" id="IPR006501">
    <property type="entry name" value="Pectinesterase_inhib_dom"/>
</dbReference>
<evidence type="ECO:0000256" key="4">
    <source>
        <dbReference type="SAM" id="MobiDB-lite"/>
    </source>
</evidence>
<dbReference type="ExpressionAtlas" id="Q9LRT8">
    <property type="expression patterns" value="baseline and differential"/>
</dbReference>
<feature type="compositionally biased region" description="Basic and acidic residues" evidence="4">
    <location>
        <begin position="242"/>
        <end position="254"/>
    </location>
</feature>
<dbReference type="CDD" id="cd15797">
    <property type="entry name" value="PMEI"/>
    <property type="match status" value="1"/>
</dbReference>
<keyword evidence="1" id="KW-0732">Signal</keyword>